<keyword evidence="7" id="KW-0325">Glycoprotein</keyword>
<evidence type="ECO:0000256" key="10">
    <source>
        <dbReference type="SAM" id="Phobius"/>
    </source>
</evidence>
<protein>
    <submittedName>
        <fullName evidence="12">Cupredoxin</fullName>
    </submittedName>
</protein>
<dbReference type="PANTHER" id="PTHR33021:SF197">
    <property type="entry name" value="EARLY NODULIN-LIKE PROTEIN 13"/>
    <property type="match status" value="1"/>
</dbReference>
<keyword evidence="2" id="KW-1003">Cell membrane</keyword>
<keyword evidence="5 10" id="KW-0472">Membrane</keyword>
<dbReference type="FunFam" id="2.60.40.420:FF:000034">
    <property type="entry name" value="Cupredoxin superfamily protein"/>
    <property type="match status" value="1"/>
</dbReference>
<gene>
    <name evidence="12" type="ORF">CTI12_AA175810</name>
</gene>
<keyword evidence="3" id="KW-0336">GPI-anchor</keyword>
<dbReference type="CDD" id="cd11019">
    <property type="entry name" value="OsENODL1_like"/>
    <property type="match status" value="1"/>
</dbReference>
<comment type="subcellular location">
    <subcellularLocation>
        <location evidence="1">Cell membrane</location>
        <topology evidence="1">Lipid-anchor</topology>
        <topology evidence="1">GPI-anchor</topology>
    </subcellularLocation>
</comment>
<dbReference type="OrthoDB" id="691587at2759"/>
<evidence type="ECO:0000313" key="13">
    <source>
        <dbReference type="Proteomes" id="UP000245207"/>
    </source>
</evidence>
<organism evidence="12 13">
    <name type="scientific">Artemisia annua</name>
    <name type="common">Sweet wormwood</name>
    <dbReference type="NCBI Taxonomy" id="35608"/>
    <lineage>
        <taxon>Eukaryota</taxon>
        <taxon>Viridiplantae</taxon>
        <taxon>Streptophyta</taxon>
        <taxon>Embryophyta</taxon>
        <taxon>Tracheophyta</taxon>
        <taxon>Spermatophyta</taxon>
        <taxon>Magnoliopsida</taxon>
        <taxon>eudicotyledons</taxon>
        <taxon>Gunneridae</taxon>
        <taxon>Pentapetalae</taxon>
        <taxon>asterids</taxon>
        <taxon>campanulids</taxon>
        <taxon>Asterales</taxon>
        <taxon>Asteraceae</taxon>
        <taxon>Asteroideae</taxon>
        <taxon>Anthemideae</taxon>
        <taxon>Artemisiinae</taxon>
        <taxon>Artemisia</taxon>
    </lineage>
</organism>
<name>A0A2U1PAH9_ARTAN</name>
<keyword evidence="10" id="KW-1133">Transmembrane helix</keyword>
<comment type="caution">
    <text evidence="12">The sequence shown here is derived from an EMBL/GenBank/DDBJ whole genome shotgun (WGS) entry which is preliminary data.</text>
</comment>
<dbReference type="STRING" id="35608.A0A2U1PAH9"/>
<evidence type="ECO:0000256" key="9">
    <source>
        <dbReference type="ARBA" id="ARBA00035011"/>
    </source>
</evidence>
<evidence type="ECO:0000256" key="6">
    <source>
        <dbReference type="ARBA" id="ARBA00023157"/>
    </source>
</evidence>
<evidence type="ECO:0000256" key="5">
    <source>
        <dbReference type="ARBA" id="ARBA00023136"/>
    </source>
</evidence>
<dbReference type="InterPro" id="IPR008972">
    <property type="entry name" value="Cupredoxin"/>
</dbReference>
<dbReference type="GO" id="GO:0009055">
    <property type="term" value="F:electron transfer activity"/>
    <property type="evidence" value="ECO:0007669"/>
    <property type="project" value="InterPro"/>
</dbReference>
<feature type="transmembrane region" description="Helical" evidence="10">
    <location>
        <begin position="44"/>
        <end position="63"/>
    </location>
</feature>
<dbReference type="Gene3D" id="2.60.40.420">
    <property type="entry name" value="Cupredoxins - blue copper proteins"/>
    <property type="match status" value="1"/>
</dbReference>
<dbReference type="InterPro" id="IPR039391">
    <property type="entry name" value="Phytocyanin-like"/>
</dbReference>
<evidence type="ECO:0000259" key="11">
    <source>
        <dbReference type="PROSITE" id="PS51485"/>
    </source>
</evidence>
<evidence type="ECO:0000256" key="2">
    <source>
        <dbReference type="ARBA" id="ARBA00022475"/>
    </source>
</evidence>
<dbReference type="InterPro" id="IPR041846">
    <property type="entry name" value="ENL_dom"/>
</dbReference>
<reference evidence="12 13" key="1">
    <citation type="journal article" date="2018" name="Mol. Plant">
        <title>The genome of Artemisia annua provides insight into the evolution of Asteraceae family and artemisinin biosynthesis.</title>
        <authorList>
            <person name="Shen Q."/>
            <person name="Zhang L."/>
            <person name="Liao Z."/>
            <person name="Wang S."/>
            <person name="Yan T."/>
            <person name="Shi P."/>
            <person name="Liu M."/>
            <person name="Fu X."/>
            <person name="Pan Q."/>
            <person name="Wang Y."/>
            <person name="Lv Z."/>
            <person name="Lu X."/>
            <person name="Zhang F."/>
            <person name="Jiang W."/>
            <person name="Ma Y."/>
            <person name="Chen M."/>
            <person name="Hao X."/>
            <person name="Li L."/>
            <person name="Tang Y."/>
            <person name="Lv G."/>
            <person name="Zhou Y."/>
            <person name="Sun X."/>
            <person name="Brodelius P.E."/>
            <person name="Rose J.K.C."/>
            <person name="Tang K."/>
        </authorList>
    </citation>
    <scope>NUCLEOTIDE SEQUENCE [LARGE SCALE GENOMIC DNA]</scope>
    <source>
        <strain evidence="13">cv. Huhao1</strain>
        <tissue evidence="12">Leaf</tissue>
    </source>
</reference>
<comment type="similarity">
    <text evidence="9">Belongs to the early nodulin-like (ENODL) family.</text>
</comment>
<evidence type="ECO:0000256" key="3">
    <source>
        <dbReference type="ARBA" id="ARBA00022622"/>
    </source>
</evidence>
<keyword evidence="13" id="KW-1185">Reference proteome</keyword>
<dbReference type="Proteomes" id="UP000245207">
    <property type="component" value="Unassembled WGS sequence"/>
</dbReference>
<dbReference type="AlphaFoldDB" id="A0A2U1PAH9"/>
<evidence type="ECO:0000313" key="12">
    <source>
        <dbReference type="EMBL" id="PWA82739.1"/>
    </source>
</evidence>
<evidence type="ECO:0000256" key="4">
    <source>
        <dbReference type="ARBA" id="ARBA00022729"/>
    </source>
</evidence>
<dbReference type="EMBL" id="PKPP01001436">
    <property type="protein sequence ID" value="PWA82739.1"/>
    <property type="molecule type" value="Genomic_DNA"/>
</dbReference>
<accession>A0A2U1PAH9</accession>
<evidence type="ECO:0000256" key="8">
    <source>
        <dbReference type="ARBA" id="ARBA00023288"/>
    </source>
</evidence>
<feature type="domain" description="Phytocyanin" evidence="11">
    <location>
        <begin position="92"/>
        <end position="190"/>
    </location>
</feature>
<keyword evidence="6" id="KW-1015">Disulfide bond</keyword>
<evidence type="ECO:0000256" key="1">
    <source>
        <dbReference type="ARBA" id="ARBA00004609"/>
    </source>
</evidence>
<proteinExistence type="inferred from homology"/>
<dbReference type="Pfam" id="PF02298">
    <property type="entry name" value="Cu_bind_like"/>
    <property type="match status" value="1"/>
</dbReference>
<keyword evidence="4" id="KW-0732">Signal</keyword>
<evidence type="ECO:0000256" key="7">
    <source>
        <dbReference type="ARBA" id="ARBA00023180"/>
    </source>
</evidence>
<dbReference type="GO" id="GO:0005886">
    <property type="term" value="C:plasma membrane"/>
    <property type="evidence" value="ECO:0007669"/>
    <property type="project" value="UniProtKB-SubCell"/>
</dbReference>
<dbReference type="PROSITE" id="PS51485">
    <property type="entry name" value="PHYTOCYANIN"/>
    <property type="match status" value="1"/>
</dbReference>
<keyword evidence="8" id="KW-0449">Lipoprotein</keyword>
<sequence>MVVVGKDAGEEGGCREKSLRRWWLPENLPGEDSELYMANARTSYLNPTMISVIMVFLSLLVLIQKGDAREFKVGGSGDWSLTNDRTNKGDAREFKVGGSGDWSLKSTSYNQWAEKTRFQVGDIFEYQREEDSVLEVSKDDYNNCNTASPIAKYDDGRTLIRFNRPGPRYFISGVSDHCKNNEKTSQQSNDDPMKRIIRAFGEPQK</sequence>
<dbReference type="GO" id="GO:0098552">
    <property type="term" value="C:side of membrane"/>
    <property type="evidence" value="ECO:0007669"/>
    <property type="project" value="UniProtKB-KW"/>
</dbReference>
<dbReference type="PANTHER" id="PTHR33021">
    <property type="entry name" value="BLUE COPPER PROTEIN"/>
    <property type="match status" value="1"/>
</dbReference>
<dbReference type="SUPFAM" id="SSF49503">
    <property type="entry name" value="Cupredoxins"/>
    <property type="match status" value="1"/>
</dbReference>
<dbReference type="InterPro" id="IPR003245">
    <property type="entry name" value="Phytocyanin_dom"/>
</dbReference>
<keyword evidence="10" id="KW-0812">Transmembrane</keyword>